<dbReference type="EMBL" id="FOXP01000002">
    <property type="protein sequence ID" value="SFP46223.1"/>
    <property type="molecule type" value="Genomic_DNA"/>
</dbReference>
<dbReference type="Proteomes" id="UP000199586">
    <property type="component" value="Unassembled WGS sequence"/>
</dbReference>
<proteinExistence type="predicted"/>
<dbReference type="AlphaFoldDB" id="A0A1I5QJ17"/>
<keyword evidence="2" id="KW-1185">Reference proteome</keyword>
<dbReference type="STRING" id="634430.SAMN04488241_10284"/>
<dbReference type="RefSeq" id="WP_093331060.1">
    <property type="nucleotide sequence ID" value="NZ_FOXP01000002.1"/>
</dbReference>
<gene>
    <name evidence="1" type="ORF">SAMN04488241_10284</name>
</gene>
<reference evidence="1 2" key="1">
    <citation type="submission" date="2016-10" db="EMBL/GenBank/DDBJ databases">
        <authorList>
            <person name="de Groot N.N."/>
        </authorList>
    </citation>
    <scope>NUCLEOTIDE SEQUENCE [LARGE SCALE GENOMIC DNA]</scope>
    <source>
        <strain evidence="1 2">CGMCC 1.9113</strain>
    </source>
</reference>
<organism evidence="1 2">
    <name type="scientific">Sphingomonas rubra</name>
    <dbReference type="NCBI Taxonomy" id="634430"/>
    <lineage>
        <taxon>Bacteria</taxon>
        <taxon>Pseudomonadati</taxon>
        <taxon>Pseudomonadota</taxon>
        <taxon>Alphaproteobacteria</taxon>
        <taxon>Sphingomonadales</taxon>
        <taxon>Sphingomonadaceae</taxon>
        <taxon>Sphingomonas</taxon>
    </lineage>
</organism>
<evidence type="ECO:0000313" key="2">
    <source>
        <dbReference type="Proteomes" id="UP000199586"/>
    </source>
</evidence>
<protein>
    <submittedName>
        <fullName evidence="1">Uncharacterized protein</fullName>
    </submittedName>
</protein>
<sequence length="64" mass="6879">MPLTTYAITATFKTNPVALSELLKDCARGDMQLRAGVYRDHVREKGALLDDGDEEAAAIEALAA</sequence>
<name>A0A1I5QJ17_9SPHN</name>
<evidence type="ECO:0000313" key="1">
    <source>
        <dbReference type="EMBL" id="SFP46223.1"/>
    </source>
</evidence>
<accession>A0A1I5QJ17</accession>